<comment type="caution">
    <text evidence="3">The sequence shown here is derived from an EMBL/GenBank/DDBJ whole genome shotgun (WGS) entry which is preliminary data.</text>
</comment>
<organism evidence="3 4">
    <name type="scientific">Bogoriella caseilytica</name>
    <dbReference type="NCBI Taxonomy" id="56055"/>
    <lineage>
        <taxon>Bacteria</taxon>
        <taxon>Bacillati</taxon>
        <taxon>Actinomycetota</taxon>
        <taxon>Actinomycetes</taxon>
        <taxon>Micrococcales</taxon>
        <taxon>Bogoriellaceae</taxon>
        <taxon>Bogoriella</taxon>
    </lineage>
</organism>
<dbReference type="AlphaFoldDB" id="A0A3N2BGF0"/>
<feature type="region of interest" description="Disordered" evidence="2">
    <location>
        <begin position="386"/>
        <end position="414"/>
    </location>
</feature>
<gene>
    <name evidence="3" type="ORF">EDD31_2740</name>
</gene>
<feature type="compositionally biased region" description="Low complexity" evidence="2">
    <location>
        <begin position="41"/>
        <end position="50"/>
    </location>
</feature>
<evidence type="ECO:0000256" key="1">
    <source>
        <dbReference type="SAM" id="Coils"/>
    </source>
</evidence>
<feature type="compositionally biased region" description="Low complexity" evidence="2">
    <location>
        <begin position="15"/>
        <end position="33"/>
    </location>
</feature>
<keyword evidence="1" id="KW-0175">Coiled coil</keyword>
<keyword evidence="4" id="KW-1185">Reference proteome</keyword>
<dbReference type="RefSeq" id="WP_123304633.1">
    <property type="nucleotide sequence ID" value="NZ_RKHK01000001.1"/>
</dbReference>
<protein>
    <submittedName>
        <fullName evidence="3">Uncharacterized protein DUF349</fullName>
    </submittedName>
</protein>
<dbReference type="OrthoDB" id="5422202at2"/>
<proteinExistence type="predicted"/>
<evidence type="ECO:0000313" key="4">
    <source>
        <dbReference type="Proteomes" id="UP000280668"/>
    </source>
</evidence>
<reference evidence="3 4" key="1">
    <citation type="submission" date="2018-11" db="EMBL/GenBank/DDBJ databases">
        <title>Sequencing the genomes of 1000 actinobacteria strains.</title>
        <authorList>
            <person name="Klenk H.-P."/>
        </authorList>
    </citation>
    <scope>NUCLEOTIDE SEQUENCE [LARGE SCALE GENOMIC DNA]</scope>
    <source>
        <strain evidence="3 4">DSM 11294</strain>
    </source>
</reference>
<evidence type="ECO:0000256" key="2">
    <source>
        <dbReference type="SAM" id="MobiDB-lite"/>
    </source>
</evidence>
<name>A0A3N2BGF0_9MICO</name>
<dbReference type="Pfam" id="PF03993">
    <property type="entry name" value="DUF349"/>
    <property type="match status" value="3"/>
</dbReference>
<dbReference type="Proteomes" id="UP000280668">
    <property type="component" value="Unassembled WGS sequence"/>
</dbReference>
<evidence type="ECO:0000313" key="3">
    <source>
        <dbReference type="EMBL" id="ROR74332.1"/>
    </source>
</evidence>
<feature type="region of interest" description="Disordered" evidence="2">
    <location>
        <begin position="1"/>
        <end position="56"/>
    </location>
</feature>
<feature type="coiled-coil region" evidence="1">
    <location>
        <begin position="236"/>
        <end position="267"/>
    </location>
</feature>
<accession>A0A3N2BGF0</accession>
<dbReference type="InterPro" id="IPR007139">
    <property type="entry name" value="DUF349"/>
</dbReference>
<dbReference type="EMBL" id="RKHK01000001">
    <property type="protein sequence ID" value="ROR74332.1"/>
    <property type="molecule type" value="Genomic_DNA"/>
</dbReference>
<feature type="compositionally biased region" description="Pro residues" evidence="2">
    <location>
        <begin position="1"/>
        <end position="14"/>
    </location>
</feature>
<sequence>MTDQPTPRPTPRPSPATVRPKPAARPAASGQPAARPPAPPVDQQAAAEAAKWGRAEEDGTVYVREAAGERSVGQYTGADTSEALAFYVRRYLDIHAQVVLFETRLPQLGPGEIDQTLKQLTEAAAAPAAVGDLDGLRAHIERLREAGEARKSEVAAERQAAKAEGTAQREALVTEAEKLAAQDPQRIQWKQTGQRMRELFEEWKKHQQSGPRLDRPVEESLWKRFSAARTTFDKNRRQFFAELDAKQNEVKAAKEKLIKRAEELNSSTDWGRTTIEYRSLMDEWKAAGRASRKEDDALWERFRAAQQVFFDARNAENEQIDAEYKNNLTVKLAILEEAEALLPVSDPKAAREALRPIQDRWEDAGKVPRDDVKPIEARMRAVEQAIRDAEQAEWDQSNPESKARAEGPTAQLREEITKLEAELEAAQAAEETSRVASLQEQLTGRKNLLQMFEKAAG</sequence>